<keyword evidence="1" id="KW-0255">Endonuclease</keyword>
<dbReference type="SMART" id="SM00497">
    <property type="entry name" value="IENR1"/>
    <property type="match status" value="2"/>
</dbReference>
<dbReference type="Gene3D" id="3.40.1440.10">
    <property type="entry name" value="GIY-YIG endonuclease"/>
    <property type="match status" value="1"/>
</dbReference>
<keyword evidence="1" id="KW-0378">Hydrolase</keyword>
<dbReference type="InterPro" id="IPR035901">
    <property type="entry name" value="GIY-YIG_endonuc_sf"/>
</dbReference>
<dbReference type="SUPFAM" id="SSF64496">
    <property type="entry name" value="DNA-binding domain of intron-encoded endonucleases"/>
    <property type="match status" value="1"/>
</dbReference>
<comment type="caution">
    <text evidence="1">The sequence shown here is derived from an EMBL/GenBank/DDBJ whole genome shotgun (WGS) entry which is preliminary data.</text>
</comment>
<dbReference type="SUPFAM" id="SSF82771">
    <property type="entry name" value="GIY-YIG endonuclease"/>
    <property type="match status" value="1"/>
</dbReference>
<protein>
    <submittedName>
        <fullName evidence="1">Endonuclease</fullName>
    </submittedName>
</protein>
<sequence length="214" mass="24345">MNHMMIYKATNLIDGCHYIGATTKTIEERKQDHCTKAQNNSELPLHTAIRTYGPEAFQWESIDTASTSDELAYKEKQYVIRYNSKDEGYNQDCGGGFKKTIYQFSSRGCCIGEWTALAWAALSVLGKKKGISNACLGYNKTYKGYYWSYYKNYIPVRDSRKKLVYQYDLNGNCIAIHKSVSDASRNSGLSKTSISRVCRGERSKAGGYIWKYVL</sequence>
<reference evidence="1 2" key="1">
    <citation type="submission" date="2019-05" db="EMBL/GenBank/DDBJ databases">
        <title>Flagellimonas sp. AsT0115, sp. nov., isolated from a marine red algae, Asparagopsis taxiformis.</title>
        <authorList>
            <person name="Kim J."/>
            <person name="Jeong S.E."/>
            <person name="Jeon C.O."/>
        </authorList>
    </citation>
    <scope>NUCLEOTIDE SEQUENCE [LARGE SCALE GENOMIC DNA]</scope>
    <source>
        <strain evidence="1 2">AsT0115</strain>
    </source>
</reference>
<dbReference type="Gene3D" id="1.10.10.10">
    <property type="entry name" value="Winged helix-like DNA-binding domain superfamily/Winged helix DNA-binding domain"/>
    <property type="match status" value="2"/>
</dbReference>
<dbReference type="CDD" id="cd10443">
    <property type="entry name" value="GIY-YIG_HE_Tlr8p_PBC-V_like"/>
    <property type="match status" value="1"/>
</dbReference>
<evidence type="ECO:0000313" key="1">
    <source>
        <dbReference type="EMBL" id="TMU54803.1"/>
    </source>
</evidence>
<keyword evidence="1" id="KW-0540">Nuclease</keyword>
<evidence type="ECO:0000313" key="2">
    <source>
        <dbReference type="Proteomes" id="UP000751614"/>
    </source>
</evidence>
<dbReference type="Proteomes" id="UP000751614">
    <property type="component" value="Unassembled WGS sequence"/>
</dbReference>
<dbReference type="EMBL" id="VCNI01000002">
    <property type="protein sequence ID" value="TMU54803.1"/>
    <property type="molecule type" value="Genomic_DNA"/>
</dbReference>
<proteinExistence type="predicted"/>
<gene>
    <name evidence="1" type="ORF">FGG15_11420</name>
</gene>
<accession>A0ABY2WIX9</accession>
<organism evidence="1 2">
    <name type="scientific">Flagellimonas algicola</name>
    <dbReference type="NCBI Taxonomy" id="2583815"/>
    <lineage>
        <taxon>Bacteria</taxon>
        <taxon>Pseudomonadati</taxon>
        <taxon>Bacteroidota</taxon>
        <taxon>Flavobacteriia</taxon>
        <taxon>Flavobacteriales</taxon>
        <taxon>Flavobacteriaceae</taxon>
        <taxon>Flagellimonas</taxon>
    </lineage>
</organism>
<dbReference type="InterPro" id="IPR003647">
    <property type="entry name" value="Intron_nuc_1_rpt"/>
</dbReference>
<dbReference type="InterPro" id="IPR036388">
    <property type="entry name" value="WH-like_DNA-bd_sf"/>
</dbReference>
<dbReference type="GO" id="GO:0004519">
    <property type="term" value="F:endonuclease activity"/>
    <property type="evidence" value="ECO:0007669"/>
    <property type="project" value="UniProtKB-KW"/>
</dbReference>
<keyword evidence="2" id="KW-1185">Reference proteome</keyword>
<name>A0ABY2WIX9_9FLAO</name>